<evidence type="ECO:0000313" key="3">
    <source>
        <dbReference type="Proteomes" id="UP000823775"/>
    </source>
</evidence>
<feature type="domain" description="Phospholipid/glycerol acyltransferase" evidence="1">
    <location>
        <begin position="1"/>
        <end position="40"/>
    </location>
</feature>
<protein>
    <recommendedName>
        <fullName evidence="1">Phospholipid/glycerol acyltransferase domain-containing protein</fullName>
    </recommendedName>
</protein>
<dbReference type="Pfam" id="PF01553">
    <property type="entry name" value="Acyltransferase"/>
    <property type="match status" value="1"/>
</dbReference>
<organism evidence="2 3">
    <name type="scientific">Datura stramonium</name>
    <name type="common">Jimsonweed</name>
    <name type="synonym">Common thornapple</name>
    <dbReference type="NCBI Taxonomy" id="4076"/>
    <lineage>
        <taxon>Eukaryota</taxon>
        <taxon>Viridiplantae</taxon>
        <taxon>Streptophyta</taxon>
        <taxon>Embryophyta</taxon>
        <taxon>Tracheophyta</taxon>
        <taxon>Spermatophyta</taxon>
        <taxon>Magnoliopsida</taxon>
        <taxon>eudicotyledons</taxon>
        <taxon>Gunneridae</taxon>
        <taxon>Pentapetalae</taxon>
        <taxon>asterids</taxon>
        <taxon>lamiids</taxon>
        <taxon>Solanales</taxon>
        <taxon>Solanaceae</taxon>
        <taxon>Solanoideae</taxon>
        <taxon>Datureae</taxon>
        <taxon>Datura</taxon>
    </lineage>
</organism>
<evidence type="ECO:0000259" key="1">
    <source>
        <dbReference type="Pfam" id="PF01553"/>
    </source>
</evidence>
<gene>
    <name evidence="2" type="ORF">HAX54_010027</name>
</gene>
<evidence type="ECO:0000313" key="2">
    <source>
        <dbReference type="EMBL" id="MCD7470293.1"/>
    </source>
</evidence>
<dbReference type="Proteomes" id="UP000823775">
    <property type="component" value="Unassembled WGS sequence"/>
</dbReference>
<name>A0ABS8TGM3_DATST</name>
<accession>A0ABS8TGM3</accession>
<proteinExistence type="predicted"/>
<dbReference type="SUPFAM" id="SSF69593">
    <property type="entry name" value="Glycerol-3-phosphate (1)-acyltransferase"/>
    <property type="match status" value="1"/>
</dbReference>
<comment type="caution">
    <text evidence="2">The sequence shown here is derived from an EMBL/GenBank/DDBJ whole genome shotgun (WGS) entry which is preliminary data.</text>
</comment>
<dbReference type="EMBL" id="JACEIK010001547">
    <property type="protein sequence ID" value="MCD7470293.1"/>
    <property type="molecule type" value="Genomic_DNA"/>
</dbReference>
<dbReference type="InterPro" id="IPR002123">
    <property type="entry name" value="Plipid/glycerol_acylTrfase"/>
</dbReference>
<sequence length="73" mass="7753">MNRSNPAAAIESMNEAAHAVAKNNLSLIIFPEGTRVCALGIANTTPYCSNCNVRHSSSMEKGQLARKTDSSNS</sequence>
<reference evidence="2 3" key="1">
    <citation type="journal article" date="2021" name="BMC Genomics">
        <title>Datura genome reveals duplications of psychoactive alkaloid biosynthetic genes and high mutation rate following tissue culture.</title>
        <authorList>
            <person name="Rajewski A."/>
            <person name="Carter-House D."/>
            <person name="Stajich J."/>
            <person name="Litt A."/>
        </authorList>
    </citation>
    <scope>NUCLEOTIDE SEQUENCE [LARGE SCALE GENOMIC DNA]</scope>
    <source>
        <strain evidence="2">AR-01</strain>
    </source>
</reference>
<keyword evidence="3" id="KW-1185">Reference proteome</keyword>